<dbReference type="OrthoDB" id="9795306at2"/>
<protein>
    <submittedName>
        <fullName evidence="2">VOC family protein</fullName>
    </submittedName>
</protein>
<dbReference type="AlphaFoldDB" id="A0A4Y8JY44"/>
<dbReference type="InterPro" id="IPR029068">
    <property type="entry name" value="Glyas_Bleomycin-R_OHBP_Dase"/>
</dbReference>
<keyword evidence="3" id="KW-1185">Reference proteome</keyword>
<dbReference type="PANTHER" id="PTHR33990:SF1">
    <property type="entry name" value="PROTEIN YJDN"/>
    <property type="match status" value="1"/>
</dbReference>
<dbReference type="PANTHER" id="PTHR33990">
    <property type="entry name" value="PROTEIN YJDN-RELATED"/>
    <property type="match status" value="1"/>
</dbReference>
<sequence length="137" mass="15148">MTTRLNPYLGFRDNAREAMEFYQRVFGGVLTLSTFGEFQASDDPTEQDKIMHAMLSTDDGLVLMGSDTPNRMEYRPGTNYSVSLSGDDDPVLRGYWEKLSAGGTTVMPLSPSPWDDSFGICVDEFGVTWMVNIAAPA</sequence>
<dbReference type="InterPro" id="IPR004360">
    <property type="entry name" value="Glyas_Fos-R_dOase_dom"/>
</dbReference>
<evidence type="ECO:0000259" key="1">
    <source>
        <dbReference type="Pfam" id="PF00903"/>
    </source>
</evidence>
<feature type="domain" description="Glyoxalase/fosfomycin resistance/dioxygenase" evidence="1">
    <location>
        <begin position="6"/>
        <end position="131"/>
    </location>
</feature>
<dbReference type="Pfam" id="PF00903">
    <property type="entry name" value="Glyoxalase"/>
    <property type="match status" value="1"/>
</dbReference>
<evidence type="ECO:0000313" key="3">
    <source>
        <dbReference type="Proteomes" id="UP000297472"/>
    </source>
</evidence>
<dbReference type="Proteomes" id="UP000297472">
    <property type="component" value="Unassembled WGS sequence"/>
</dbReference>
<dbReference type="EMBL" id="SOHA01000005">
    <property type="protein sequence ID" value="TFD32996.1"/>
    <property type="molecule type" value="Genomic_DNA"/>
</dbReference>
<dbReference type="RefSeq" id="WP_134422813.1">
    <property type="nucleotide sequence ID" value="NZ_SOHA01000005.1"/>
</dbReference>
<dbReference type="InterPro" id="IPR028973">
    <property type="entry name" value="PhnB-like"/>
</dbReference>
<dbReference type="SUPFAM" id="SSF54593">
    <property type="entry name" value="Glyoxalase/Bleomycin resistance protein/Dihydroxybiphenyl dioxygenase"/>
    <property type="match status" value="1"/>
</dbReference>
<evidence type="ECO:0000313" key="2">
    <source>
        <dbReference type="EMBL" id="TFD32996.1"/>
    </source>
</evidence>
<organism evidence="2 3">
    <name type="scientific">Cryobacterium cryoconiti</name>
    <dbReference type="NCBI Taxonomy" id="1259239"/>
    <lineage>
        <taxon>Bacteria</taxon>
        <taxon>Bacillati</taxon>
        <taxon>Actinomycetota</taxon>
        <taxon>Actinomycetes</taxon>
        <taxon>Micrococcales</taxon>
        <taxon>Microbacteriaceae</taxon>
        <taxon>Cryobacterium</taxon>
    </lineage>
</organism>
<gene>
    <name evidence="2" type="ORF">E3T49_01450</name>
</gene>
<comment type="caution">
    <text evidence="2">The sequence shown here is derived from an EMBL/GenBank/DDBJ whole genome shotgun (WGS) entry which is preliminary data.</text>
</comment>
<name>A0A4Y8JY44_9MICO</name>
<reference evidence="2 3" key="1">
    <citation type="submission" date="2019-03" db="EMBL/GenBank/DDBJ databases">
        <title>Genomics of glacier-inhabiting Cryobacterium strains.</title>
        <authorList>
            <person name="Liu Q."/>
            <person name="Xin Y.-H."/>
        </authorList>
    </citation>
    <scope>NUCLEOTIDE SEQUENCE [LARGE SCALE GENOMIC DNA]</scope>
    <source>
        <strain evidence="2 3">TMT1-51</strain>
    </source>
</reference>
<proteinExistence type="predicted"/>
<dbReference type="Gene3D" id="3.10.180.10">
    <property type="entry name" value="2,3-Dihydroxybiphenyl 1,2-Dioxygenase, domain 1"/>
    <property type="match status" value="1"/>
</dbReference>
<accession>A0A4Y8JY44</accession>
<dbReference type="CDD" id="cd06588">
    <property type="entry name" value="PhnB_like"/>
    <property type="match status" value="1"/>
</dbReference>